<dbReference type="SUPFAM" id="SSF48264">
    <property type="entry name" value="Cytochrome P450"/>
    <property type="match status" value="1"/>
</dbReference>
<dbReference type="EMBL" id="AMBO01000419">
    <property type="protein sequence ID" value="EKC97202.1"/>
    <property type="molecule type" value="Genomic_DNA"/>
</dbReference>
<evidence type="ECO:0000256" key="5">
    <source>
        <dbReference type="ARBA" id="ARBA00022448"/>
    </source>
</evidence>
<dbReference type="InterPro" id="IPR008254">
    <property type="entry name" value="Flavodoxin/NO_synth"/>
</dbReference>
<feature type="domain" description="Flavodoxin-like" evidence="17">
    <location>
        <begin position="565"/>
        <end position="704"/>
    </location>
</feature>
<dbReference type="CDD" id="cd11068">
    <property type="entry name" value="CYP120A1"/>
    <property type="match status" value="1"/>
</dbReference>
<evidence type="ECO:0000256" key="11">
    <source>
        <dbReference type="ARBA" id="ARBA00022857"/>
    </source>
</evidence>
<evidence type="ECO:0000256" key="4">
    <source>
        <dbReference type="ARBA" id="ARBA00010018"/>
    </source>
</evidence>
<dbReference type="InterPro" id="IPR017972">
    <property type="entry name" value="Cyt_P450_CS"/>
</dbReference>
<sequence>MGDGSSLPQAAAGPTKAAACPALAPTTSTPSATTSVTDHDNSKEKESKAKCPITGQEICPNVKLTRGKDGYHNVPHPPFWPVLGSIPSIDVKQTIKSITELADTYGRFYMMSGAGHDFYICGSYEISKVLNDESRFQKTVHLPLEHLRPLVGDALFTAYPGEPNWDIAHRVLVPVFGPLSLKKMQPMMVDVLAQMLMHWEHTAGTPFSAADQFTRLTLDTIALCGFRFRFNSFHSEKLHPFVDSMVACLLMSDERSRWPAPLLKLRWNHNRKYNANVKYMFDLCDKLIAERRKNPYPDAGDMLNVMLHDKDPKTGKHLSDENIRMQIITFLIAGHETTSGMLSFTMFFLLKNLRVLAKAREEADRLVAEAGDNMLNINPSKATYIDWVLKESLRLQPTAPAYAVEPFKQDEPLPGDFCLRKGDHCFVFLPLLHRDPAVWEKPEEFYPERWEHLSDLDPAAYRPFGNGARACIGRGFAIMEGIICLIMILHRFDLKLEDPNYELVIKETLTIKPDNMRIIATPRHSRSQSLLTELAQGSTLAAGAPKAGEKKRRAMKTDNASGVPINILYGSNAGTCATLANEMAEEASARGLKPFVGELDDTWGDGMLPSDGATVVIVPSYEGMPPDNARSFVTALETAGPMPNASFMVLGLGHPDWTTTFHRIPKLVDKRLEELGAQRLMPITLADASQDVMGEFEAFSAAVWEQLGVADVEGQTAAVLEDVTVLPASANSNHADGFGFGSVVEQRTIFPATDSHPWTVHTVVKLPEGHEYQVGDYLCVLPKNPPATVERALRVSGLHPDDVLRWGSLTVRAADLFTSYVELGHTAPRTLLKGMDYEWARARHYTVLDLMEDTQLPLDAMLAALPRMKARHYSISSPPSPENTATITYTVHTAKGPSGEVLGVCSNYLARLQPGERLQCATKSSPGFHLPPPQVPIAMFAAGSGIAPFMGFIAQRARTGGRMTLWFGCRSAADLPYAAELLEYTKSGLDLRLCFSRSDGTSFEGLPVFHGYVQDRVRSEKDDFLAMVDTGAQFFVCGSSNRLGSGLKKALIEVLGERSGNGEKDMEALSRGRYKTDVFL</sequence>
<dbReference type="GO" id="GO:0070330">
    <property type="term" value="F:aromatase activity"/>
    <property type="evidence" value="ECO:0007669"/>
    <property type="project" value="InterPro"/>
</dbReference>
<dbReference type="AlphaFoldDB" id="K1VKA2"/>
<feature type="compositionally biased region" description="Low complexity" evidence="16">
    <location>
        <begin position="8"/>
        <end position="36"/>
    </location>
</feature>
<name>K1VKA2_TRIAC</name>
<evidence type="ECO:0000259" key="17">
    <source>
        <dbReference type="PROSITE" id="PS50902"/>
    </source>
</evidence>
<evidence type="ECO:0000256" key="16">
    <source>
        <dbReference type="SAM" id="MobiDB-lite"/>
    </source>
</evidence>
<dbReference type="Gene3D" id="2.40.30.10">
    <property type="entry name" value="Translation factors"/>
    <property type="match status" value="2"/>
</dbReference>
<dbReference type="Gene3D" id="3.40.50.360">
    <property type="match status" value="1"/>
</dbReference>
<dbReference type="InterPro" id="IPR023173">
    <property type="entry name" value="NADPH_Cyt_P450_Rdtase_alpha"/>
</dbReference>
<dbReference type="eggNOG" id="KOG1158">
    <property type="taxonomic scope" value="Eukaryota"/>
</dbReference>
<dbReference type="InterPro" id="IPR036396">
    <property type="entry name" value="Cyt_P450_sf"/>
</dbReference>
<dbReference type="InterPro" id="IPR001128">
    <property type="entry name" value="Cyt_P450"/>
</dbReference>
<keyword evidence="9 15" id="KW-0479">Metal-binding</keyword>
<dbReference type="OMA" id="HHDWVST"/>
<evidence type="ECO:0000256" key="10">
    <source>
        <dbReference type="ARBA" id="ARBA00022827"/>
    </source>
</evidence>
<dbReference type="Pfam" id="PF00067">
    <property type="entry name" value="p450"/>
    <property type="match status" value="1"/>
</dbReference>
<evidence type="ECO:0000256" key="1">
    <source>
        <dbReference type="ARBA" id="ARBA00001917"/>
    </source>
</evidence>
<dbReference type="InterPro" id="IPR029039">
    <property type="entry name" value="Flavoprotein-like_sf"/>
</dbReference>
<dbReference type="Gene3D" id="1.10.630.10">
    <property type="entry name" value="Cytochrome P450"/>
    <property type="match status" value="1"/>
</dbReference>
<dbReference type="GO" id="GO:0050660">
    <property type="term" value="F:flavin adenine dinucleotide binding"/>
    <property type="evidence" value="ECO:0007669"/>
    <property type="project" value="TreeGrafter"/>
</dbReference>
<dbReference type="PANTHER" id="PTHR19384:SF127">
    <property type="entry name" value="BIFUNCTIONAL CYTOCHROME P450_NADPH--P450 REDUCTASE"/>
    <property type="match status" value="1"/>
</dbReference>
<dbReference type="GO" id="GO:0005506">
    <property type="term" value="F:iron ion binding"/>
    <property type="evidence" value="ECO:0007669"/>
    <property type="project" value="InterPro"/>
</dbReference>
<keyword evidence="13 15" id="KW-0408">Iron</keyword>
<evidence type="ECO:0000256" key="8">
    <source>
        <dbReference type="ARBA" id="ARBA00022643"/>
    </source>
</evidence>
<dbReference type="PRINTS" id="PR00385">
    <property type="entry name" value="P450"/>
</dbReference>
<dbReference type="OrthoDB" id="1470350at2759"/>
<organism evidence="19 20">
    <name type="scientific">Trichosporon asahii var. asahii (strain CBS 8904)</name>
    <name type="common">Yeast</name>
    <dbReference type="NCBI Taxonomy" id="1220162"/>
    <lineage>
        <taxon>Eukaryota</taxon>
        <taxon>Fungi</taxon>
        <taxon>Dikarya</taxon>
        <taxon>Basidiomycota</taxon>
        <taxon>Agaricomycotina</taxon>
        <taxon>Tremellomycetes</taxon>
        <taxon>Trichosporonales</taxon>
        <taxon>Trichosporonaceae</taxon>
        <taxon>Trichosporon</taxon>
    </lineage>
</organism>
<dbReference type="GO" id="GO:0010181">
    <property type="term" value="F:FMN binding"/>
    <property type="evidence" value="ECO:0007669"/>
    <property type="project" value="InterPro"/>
</dbReference>
<keyword evidence="20" id="KW-1185">Reference proteome</keyword>
<dbReference type="InterPro" id="IPR039261">
    <property type="entry name" value="FNR_nucleotide-bd"/>
</dbReference>
<evidence type="ECO:0000256" key="15">
    <source>
        <dbReference type="PIRSR" id="PIRSR000209-1"/>
    </source>
</evidence>
<dbReference type="Proteomes" id="UP000006757">
    <property type="component" value="Unassembled WGS sequence"/>
</dbReference>
<evidence type="ECO:0000256" key="13">
    <source>
        <dbReference type="ARBA" id="ARBA00023004"/>
    </source>
</evidence>
<keyword evidence="6 15" id="KW-0349">Heme</keyword>
<dbReference type="Pfam" id="PF00258">
    <property type="entry name" value="Flavodoxin_1"/>
    <property type="match status" value="1"/>
</dbReference>
<dbReference type="SUPFAM" id="SSF63380">
    <property type="entry name" value="Riboflavin synthase domain-like"/>
    <property type="match status" value="1"/>
</dbReference>
<keyword evidence="10" id="KW-0274">FAD</keyword>
<dbReference type="PANTHER" id="PTHR19384">
    <property type="entry name" value="NITRIC OXIDE SYNTHASE-RELATED"/>
    <property type="match status" value="1"/>
</dbReference>
<dbReference type="STRING" id="1220162.K1VKA2"/>
<dbReference type="HOGENOM" id="CLU_001570_7_0_1"/>
<accession>K1VKA2</accession>
<dbReference type="PROSITE" id="PS00086">
    <property type="entry name" value="CYTOCHROME_P450"/>
    <property type="match status" value="1"/>
</dbReference>
<dbReference type="InterPro" id="IPR001433">
    <property type="entry name" value="OxRdtase_FAD/NAD-bd"/>
</dbReference>
<dbReference type="PRINTS" id="PR00463">
    <property type="entry name" value="EP450I"/>
</dbReference>
<evidence type="ECO:0000256" key="9">
    <source>
        <dbReference type="ARBA" id="ARBA00022723"/>
    </source>
</evidence>
<proteinExistence type="inferred from homology"/>
<evidence type="ECO:0000259" key="18">
    <source>
        <dbReference type="PROSITE" id="PS51384"/>
    </source>
</evidence>
<dbReference type="GO" id="GO:0020037">
    <property type="term" value="F:heme binding"/>
    <property type="evidence" value="ECO:0007669"/>
    <property type="project" value="InterPro"/>
</dbReference>
<keyword evidence="8" id="KW-0288">FMN</keyword>
<evidence type="ECO:0000313" key="19">
    <source>
        <dbReference type="EMBL" id="EKC97202.1"/>
    </source>
</evidence>
<comment type="cofactor">
    <cofactor evidence="2 15">
        <name>heme</name>
        <dbReference type="ChEBI" id="CHEBI:30413"/>
    </cofactor>
</comment>
<evidence type="ECO:0000256" key="14">
    <source>
        <dbReference type="ARBA" id="ARBA00023033"/>
    </source>
</evidence>
<dbReference type="Gene3D" id="1.20.990.10">
    <property type="entry name" value="NADPH-cytochrome p450 Reductase, Chain A, domain 3"/>
    <property type="match status" value="1"/>
</dbReference>
<evidence type="ECO:0000256" key="2">
    <source>
        <dbReference type="ARBA" id="ARBA00001971"/>
    </source>
</evidence>
<comment type="caution">
    <text evidence="19">The sequence shown here is derived from an EMBL/GenBank/DDBJ whole genome shotgun (WGS) entry which is preliminary data.</text>
</comment>
<feature type="binding site" description="axial binding residue" evidence="15">
    <location>
        <position position="471"/>
    </location>
    <ligand>
        <name>heme</name>
        <dbReference type="ChEBI" id="CHEBI:30413"/>
    </ligand>
    <ligandPart>
        <name>Fe</name>
        <dbReference type="ChEBI" id="CHEBI:18248"/>
    </ligandPart>
</feature>
<dbReference type="FunFam" id="1.10.630.10:FF:000040">
    <property type="entry name" value="Bifunctional cytochrome P450/NADPH--P450 reductase"/>
    <property type="match status" value="1"/>
</dbReference>
<dbReference type="PROSITE" id="PS50902">
    <property type="entry name" value="FLAVODOXIN_LIKE"/>
    <property type="match status" value="1"/>
</dbReference>
<dbReference type="SUPFAM" id="SSF52218">
    <property type="entry name" value="Flavoproteins"/>
    <property type="match status" value="1"/>
</dbReference>
<evidence type="ECO:0000313" key="20">
    <source>
        <dbReference type="Proteomes" id="UP000006757"/>
    </source>
</evidence>
<dbReference type="InterPro" id="IPR023206">
    <property type="entry name" value="Bifunctional_P450_P450_red"/>
</dbReference>
<dbReference type="eggNOG" id="KOG0157">
    <property type="taxonomic scope" value="Eukaryota"/>
</dbReference>
<dbReference type="InterPro" id="IPR017927">
    <property type="entry name" value="FAD-bd_FR_type"/>
</dbReference>
<evidence type="ECO:0000256" key="7">
    <source>
        <dbReference type="ARBA" id="ARBA00022630"/>
    </source>
</evidence>
<comment type="similarity">
    <text evidence="4">In the N-terminal section; belongs to the cytochrome P450 family.</text>
</comment>
<dbReference type="Pfam" id="PF00667">
    <property type="entry name" value="FAD_binding_1"/>
    <property type="match status" value="1"/>
</dbReference>
<protein>
    <submittedName>
        <fullName evidence="19">Cytochrome P450</fullName>
    </submittedName>
</protein>
<dbReference type="InterPro" id="IPR002401">
    <property type="entry name" value="Cyt_P450_E_grp-I"/>
</dbReference>
<dbReference type="InterPro" id="IPR017938">
    <property type="entry name" value="Riboflavin_synthase-like_b-brl"/>
</dbReference>
<keyword evidence="5" id="KW-0813">Transport</keyword>
<dbReference type="PROSITE" id="PS51384">
    <property type="entry name" value="FAD_FR"/>
    <property type="match status" value="1"/>
</dbReference>
<dbReference type="Gene3D" id="3.40.50.80">
    <property type="entry name" value="Nucleotide-binding domain of ferredoxin-NADP reductase (FNR) module"/>
    <property type="match status" value="1"/>
</dbReference>
<keyword evidence="12" id="KW-0560">Oxidoreductase</keyword>
<keyword evidence="11" id="KW-0521">NADP</keyword>
<reference evidence="19 20" key="1">
    <citation type="journal article" date="2012" name="Eukaryot. Cell">
        <title>Genome sequence of the Trichosporon asahii environmental strain CBS 8904.</title>
        <authorList>
            <person name="Yang R.Y."/>
            <person name="Li H.T."/>
            <person name="Zhu H."/>
            <person name="Zhou G.P."/>
            <person name="Wang M."/>
            <person name="Wang L."/>
        </authorList>
    </citation>
    <scope>NUCLEOTIDE SEQUENCE [LARGE SCALE GENOMIC DNA]</scope>
    <source>
        <strain evidence="19 20">CBS 8904</strain>
    </source>
</reference>
<evidence type="ECO:0000256" key="6">
    <source>
        <dbReference type="ARBA" id="ARBA00022617"/>
    </source>
</evidence>
<feature type="domain" description="FAD-binding FR-type" evidence="18">
    <location>
        <begin position="736"/>
        <end position="931"/>
    </location>
</feature>
<dbReference type="GO" id="GO:0003958">
    <property type="term" value="F:NADPH-hemoprotein reductase activity"/>
    <property type="evidence" value="ECO:0007669"/>
    <property type="project" value="InterPro"/>
</dbReference>
<keyword evidence="14" id="KW-0503">Monooxygenase</keyword>
<dbReference type="InterPro" id="IPR003097">
    <property type="entry name" value="CysJ-like_FAD-binding"/>
</dbReference>
<feature type="compositionally biased region" description="Basic and acidic residues" evidence="16">
    <location>
        <begin position="37"/>
        <end position="49"/>
    </location>
</feature>
<evidence type="ECO:0000256" key="3">
    <source>
        <dbReference type="ARBA" id="ARBA00001974"/>
    </source>
</evidence>
<evidence type="ECO:0000256" key="12">
    <source>
        <dbReference type="ARBA" id="ARBA00023002"/>
    </source>
</evidence>
<dbReference type="PIRSF" id="PIRSF000209">
    <property type="entry name" value="Bifunctional_P450_P450R"/>
    <property type="match status" value="1"/>
</dbReference>
<comment type="cofactor">
    <cofactor evidence="1">
        <name>FMN</name>
        <dbReference type="ChEBI" id="CHEBI:58210"/>
    </cofactor>
</comment>
<dbReference type="SUPFAM" id="SSF52343">
    <property type="entry name" value="Ferredoxin reductase-like, C-terminal NADP-linked domain"/>
    <property type="match status" value="1"/>
</dbReference>
<comment type="cofactor">
    <cofactor evidence="3">
        <name>FAD</name>
        <dbReference type="ChEBI" id="CHEBI:57692"/>
    </cofactor>
</comment>
<keyword evidence="7" id="KW-0285">Flavoprotein</keyword>
<dbReference type="InParanoid" id="K1VKA2"/>
<dbReference type="GO" id="GO:0005829">
    <property type="term" value="C:cytosol"/>
    <property type="evidence" value="ECO:0007669"/>
    <property type="project" value="TreeGrafter"/>
</dbReference>
<dbReference type="Pfam" id="PF00175">
    <property type="entry name" value="NAD_binding_1"/>
    <property type="match status" value="1"/>
</dbReference>
<feature type="region of interest" description="Disordered" evidence="16">
    <location>
        <begin position="1"/>
        <end position="50"/>
    </location>
</feature>
<gene>
    <name evidence="19" type="ORF">A1Q2_08484</name>
</gene>